<sequence>MLKVCEGLSESSVLSVDSKRRQVTLYEPSPAASCSPPDRRLAIAAPKMFAFDAVFSHEDPQAEVCGTALTDLIHAVITGTDGCLFCYGHPKLGKYIITTFLLWNWGTL</sequence>
<dbReference type="Pfam" id="PF00225">
    <property type="entry name" value="Kinesin"/>
    <property type="match status" value="1"/>
</dbReference>
<feature type="domain" description="Kinesin motor" evidence="6">
    <location>
        <begin position="1"/>
        <end position="108"/>
    </location>
</feature>
<evidence type="ECO:0000256" key="1">
    <source>
        <dbReference type="ARBA" id="ARBA00004245"/>
    </source>
</evidence>
<keyword evidence="4" id="KW-0206">Cytoskeleton</keyword>
<evidence type="ECO:0000256" key="2">
    <source>
        <dbReference type="ARBA" id="ARBA00022741"/>
    </source>
</evidence>
<dbReference type="Proteomes" id="UP001558652">
    <property type="component" value="Unassembled WGS sequence"/>
</dbReference>
<dbReference type="InterPro" id="IPR001752">
    <property type="entry name" value="Kinesin_motor_dom"/>
</dbReference>
<comment type="caution">
    <text evidence="7">The sequence shown here is derived from an EMBL/GenBank/DDBJ whole genome shotgun (WGS) entry which is preliminary data.</text>
</comment>
<proteinExistence type="inferred from homology"/>
<dbReference type="PANTHER" id="PTHR21608:SF7">
    <property type="entry name" value="KINESIN-LIKE PROTEIN CG14535"/>
    <property type="match status" value="1"/>
</dbReference>
<keyword evidence="8" id="KW-1185">Reference proteome</keyword>
<keyword evidence="4" id="KW-0963">Cytoplasm</keyword>
<dbReference type="SUPFAM" id="SSF52540">
    <property type="entry name" value="P-loop containing nucleoside triphosphate hydrolases"/>
    <property type="match status" value="1"/>
</dbReference>
<protein>
    <recommendedName>
        <fullName evidence="6">Kinesin motor domain-containing protein</fullName>
    </recommendedName>
</protein>
<evidence type="ECO:0000313" key="7">
    <source>
        <dbReference type="EMBL" id="KAL1117511.1"/>
    </source>
</evidence>
<evidence type="ECO:0000256" key="3">
    <source>
        <dbReference type="ARBA" id="ARBA00022840"/>
    </source>
</evidence>
<evidence type="ECO:0000256" key="5">
    <source>
        <dbReference type="PROSITE-ProRule" id="PRU00283"/>
    </source>
</evidence>
<evidence type="ECO:0000313" key="8">
    <source>
        <dbReference type="Proteomes" id="UP001558652"/>
    </source>
</evidence>
<dbReference type="GO" id="GO:0005524">
    <property type="term" value="F:ATP binding"/>
    <property type="evidence" value="ECO:0007669"/>
    <property type="project" value="UniProtKB-KW"/>
</dbReference>
<dbReference type="InterPro" id="IPR027640">
    <property type="entry name" value="Kinesin-like_fam"/>
</dbReference>
<evidence type="ECO:0000259" key="6">
    <source>
        <dbReference type="PROSITE" id="PS50067"/>
    </source>
</evidence>
<dbReference type="PANTHER" id="PTHR21608">
    <property type="entry name" value="KINESIN-LIKE PROTEIN CG14535"/>
    <property type="match status" value="1"/>
</dbReference>
<name>A0ABD0Y217_9HEMI</name>
<accession>A0ABD0Y217</accession>
<dbReference type="AlphaFoldDB" id="A0ABD0Y217"/>
<dbReference type="EMBL" id="JBFDAA010000015">
    <property type="protein sequence ID" value="KAL1117511.1"/>
    <property type="molecule type" value="Genomic_DNA"/>
</dbReference>
<keyword evidence="2" id="KW-0547">Nucleotide-binding</keyword>
<dbReference type="InterPro" id="IPR027417">
    <property type="entry name" value="P-loop_NTPase"/>
</dbReference>
<reference evidence="7 8" key="1">
    <citation type="submission" date="2024-07" db="EMBL/GenBank/DDBJ databases">
        <title>Chromosome-level genome assembly of the water stick insect Ranatra chinensis (Heteroptera: Nepidae).</title>
        <authorList>
            <person name="Liu X."/>
        </authorList>
    </citation>
    <scope>NUCLEOTIDE SEQUENCE [LARGE SCALE GENOMIC DNA]</scope>
    <source>
        <strain evidence="7">Cailab_2021Rc</strain>
        <tissue evidence="7">Muscle</tissue>
    </source>
</reference>
<comment type="subcellular location">
    <subcellularLocation>
        <location evidence="1">Cytoplasm</location>
        <location evidence="1">Cytoskeleton</location>
    </subcellularLocation>
</comment>
<organism evidence="7 8">
    <name type="scientific">Ranatra chinensis</name>
    <dbReference type="NCBI Taxonomy" id="642074"/>
    <lineage>
        <taxon>Eukaryota</taxon>
        <taxon>Metazoa</taxon>
        <taxon>Ecdysozoa</taxon>
        <taxon>Arthropoda</taxon>
        <taxon>Hexapoda</taxon>
        <taxon>Insecta</taxon>
        <taxon>Pterygota</taxon>
        <taxon>Neoptera</taxon>
        <taxon>Paraneoptera</taxon>
        <taxon>Hemiptera</taxon>
        <taxon>Heteroptera</taxon>
        <taxon>Panheteroptera</taxon>
        <taxon>Nepomorpha</taxon>
        <taxon>Nepidae</taxon>
        <taxon>Ranatrinae</taxon>
        <taxon>Ranatra</taxon>
    </lineage>
</organism>
<dbReference type="InterPro" id="IPR036961">
    <property type="entry name" value="Kinesin_motor_dom_sf"/>
</dbReference>
<comment type="caution">
    <text evidence="5">Lacks conserved residue(s) required for the propagation of feature annotation.</text>
</comment>
<keyword evidence="3" id="KW-0067">ATP-binding</keyword>
<dbReference type="PROSITE" id="PS50067">
    <property type="entry name" value="KINESIN_MOTOR_2"/>
    <property type="match status" value="1"/>
</dbReference>
<comment type="similarity">
    <text evidence="5">Belongs to the TRAFAC class myosin-kinesin ATPase superfamily. Kinesin family.</text>
</comment>
<evidence type="ECO:0000256" key="4">
    <source>
        <dbReference type="ARBA" id="ARBA00023212"/>
    </source>
</evidence>
<dbReference type="Gene3D" id="3.40.850.10">
    <property type="entry name" value="Kinesin motor domain"/>
    <property type="match status" value="1"/>
</dbReference>
<dbReference type="GO" id="GO:0015630">
    <property type="term" value="C:microtubule cytoskeleton"/>
    <property type="evidence" value="ECO:0007669"/>
    <property type="project" value="UniProtKB-ARBA"/>
</dbReference>
<gene>
    <name evidence="7" type="ORF">AAG570_003830</name>
</gene>